<protein>
    <submittedName>
        <fullName evidence="4">Carbamoyltransferase</fullName>
        <ecNumber evidence="4">2.1.3.-</ecNumber>
    </submittedName>
</protein>
<evidence type="ECO:0000259" key="3">
    <source>
        <dbReference type="Pfam" id="PF16861"/>
    </source>
</evidence>
<dbReference type="Gene3D" id="3.30.420.40">
    <property type="match status" value="2"/>
</dbReference>
<dbReference type="OrthoDB" id="9780777at2"/>
<feature type="domain" description="Carbamoyltransferase C-terminal" evidence="3">
    <location>
        <begin position="397"/>
        <end position="568"/>
    </location>
</feature>
<dbReference type="SUPFAM" id="SSF53067">
    <property type="entry name" value="Actin-like ATPase domain"/>
    <property type="match status" value="1"/>
</dbReference>
<dbReference type="Pfam" id="PF02543">
    <property type="entry name" value="Carbam_trans_N"/>
    <property type="match status" value="1"/>
</dbReference>
<evidence type="ECO:0000256" key="1">
    <source>
        <dbReference type="ARBA" id="ARBA00006129"/>
    </source>
</evidence>
<reference evidence="4 5" key="1">
    <citation type="submission" date="2015-09" db="EMBL/GenBank/DDBJ databases">
        <title>Sorangium comparison.</title>
        <authorList>
            <person name="Zaburannyi N."/>
            <person name="Bunk B."/>
            <person name="Overmann J."/>
            <person name="Mueller R."/>
        </authorList>
    </citation>
    <scope>NUCLEOTIDE SEQUENCE [LARGE SCALE GENOMIC DNA]</scope>
    <source>
        <strain evidence="4 5">So ce26</strain>
    </source>
</reference>
<proteinExistence type="inferred from homology"/>
<dbReference type="RefSeq" id="WP_104978117.1">
    <property type="nucleotide sequence ID" value="NZ_CP012673.1"/>
</dbReference>
<evidence type="ECO:0000313" key="4">
    <source>
        <dbReference type="EMBL" id="AUX40291.1"/>
    </source>
</evidence>
<sequence length="571" mass="61871">MSAVLGISAYYHDSAAALIVDGEIVAAMQEERFSRRKNDAALPRQAAFACLAEAGLAPGDLDRVVFYEDPFARLERVLLSLIRTFPRSWRQFPSAIRAQVGSKIWVLDGIAGMLGIPRDKVTTTSHHRSHAASAFFASPYRKAAVLTVDGMGEDVSTGMWLGEDTSLTCLGAIEYPHSIGLLYAALTAYLGFEVNEGEYKVMGLAAFGKPRFKDEFAKLLMLRSDGSFELGMPYFAFHTDSDIAFGPKMEALLGRRRPRGKAWDLDGSEEDRRYADIAASLQWATEEALVALAREAQRRTGCEHLCLAGGVALNCVANARILKESGFSRVFVQPAAGDAGGALGAAMLGAIELDGRRPKPMTTAALGAPVSNDAARELADKLGLEHTTPSDVLCTAAELVAQGNVVALARGRFEWGPRALGQRSILAAPQEPAMRERLNRAVKKREPFRPFAPAVLSDRADRWFSEHDNDMAPYMTTIGRVRESRASELGAITHVDGTARVQTVDGSTSPDLHRILEELEKKNGVPISLNTSLNGNGEPIVGSESDAIGFFVSHSVDAMIVGDILLQKRRK</sequence>
<evidence type="ECO:0000313" key="5">
    <source>
        <dbReference type="Proteomes" id="UP000238348"/>
    </source>
</evidence>
<dbReference type="InterPro" id="IPR043129">
    <property type="entry name" value="ATPase_NBD"/>
</dbReference>
<gene>
    <name evidence="4" type="ORF">SOCE26_016910</name>
</gene>
<dbReference type="EC" id="2.1.3.-" evidence="4"/>
<dbReference type="Gene3D" id="3.90.870.20">
    <property type="entry name" value="Carbamoyltransferase, C-terminal domain"/>
    <property type="match status" value="1"/>
</dbReference>
<dbReference type="EMBL" id="CP012673">
    <property type="protein sequence ID" value="AUX40291.1"/>
    <property type="molecule type" value="Genomic_DNA"/>
</dbReference>
<dbReference type="GO" id="GO:0016740">
    <property type="term" value="F:transferase activity"/>
    <property type="evidence" value="ECO:0007669"/>
    <property type="project" value="UniProtKB-KW"/>
</dbReference>
<organism evidence="4 5">
    <name type="scientific">Sorangium cellulosum</name>
    <name type="common">Polyangium cellulosum</name>
    <dbReference type="NCBI Taxonomy" id="56"/>
    <lineage>
        <taxon>Bacteria</taxon>
        <taxon>Pseudomonadati</taxon>
        <taxon>Myxococcota</taxon>
        <taxon>Polyangia</taxon>
        <taxon>Polyangiales</taxon>
        <taxon>Polyangiaceae</taxon>
        <taxon>Sorangium</taxon>
    </lineage>
</organism>
<evidence type="ECO:0000259" key="2">
    <source>
        <dbReference type="Pfam" id="PF02543"/>
    </source>
</evidence>
<dbReference type="PANTHER" id="PTHR34847">
    <property type="entry name" value="NODULATION PROTEIN U"/>
    <property type="match status" value="1"/>
</dbReference>
<comment type="similarity">
    <text evidence="1">Belongs to the NodU/CmcH family.</text>
</comment>
<dbReference type="Pfam" id="PF16861">
    <property type="entry name" value="Carbam_trans_C"/>
    <property type="match status" value="1"/>
</dbReference>
<feature type="domain" description="Carbamoyltransferase" evidence="2">
    <location>
        <begin position="4"/>
        <end position="347"/>
    </location>
</feature>
<keyword evidence="4" id="KW-0808">Transferase</keyword>
<dbReference type="AlphaFoldDB" id="A0A2L0ELW4"/>
<name>A0A2L0ELW4_SORCE</name>
<dbReference type="Proteomes" id="UP000238348">
    <property type="component" value="Chromosome"/>
</dbReference>
<dbReference type="InterPro" id="IPR031730">
    <property type="entry name" value="Carbam_trans_C"/>
</dbReference>
<dbReference type="InterPro" id="IPR051338">
    <property type="entry name" value="NodU/CmcH_Carbamoyltrnsfr"/>
</dbReference>
<accession>A0A2L0ELW4</accession>
<dbReference type="InterPro" id="IPR038152">
    <property type="entry name" value="Carbam_trans_C_sf"/>
</dbReference>
<dbReference type="PANTHER" id="PTHR34847:SF1">
    <property type="entry name" value="NODULATION PROTEIN U"/>
    <property type="match status" value="1"/>
</dbReference>
<dbReference type="CDD" id="cd24098">
    <property type="entry name" value="ASKHA_NBD_TobZ_N"/>
    <property type="match status" value="1"/>
</dbReference>
<dbReference type="InterPro" id="IPR003696">
    <property type="entry name" value="Carbtransf_dom"/>
</dbReference>